<accession>F1Z952</accession>
<proteinExistence type="predicted"/>
<evidence type="ECO:0000313" key="3">
    <source>
        <dbReference type="Proteomes" id="UP000004728"/>
    </source>
</evidence>
<evidence type="ECO:0000256" key="1">
    <source>
        <dbReference type="SAM" id="MobiDB-lite"/>
    </source>
</evidence>
<dbReference type="InParanoid" id="F1Z952"/>
<organism evidence="2 3">
    <name type="scientific">Novosphingobium nitrogenifigens DSM 19370</name>
    <dbReference type="NCBI Taxonomy" id="983920"/>
    <lineage>
        <taxon>Bacteria</taxon>
        <taxon>Pseudomonadati</taxon>
        <taxon>Pseudomonadota</taxon>
        <taxon>Alphaproteobacteria</taxon>
        <taxon>Sphingomonadales</taxon>
        <taxon>Sphingomonadaceae</taxon>
        <taxon>Novosphingobium</taxon>
    </lineage>
</organism>
<protein>
    <submittedName>
        <fullName evidence="2">Uncharacterized protein</fullName>
    </submittedName>
</protein>
<feature type="region of interest" description="Disordered" evidence="1">
    <location>
        <begin position="1"/>
        <end position="47"/>
    </location>
</feature>
<dbReference type="HOGENOM" id="CLU_3170884_0_0_5"/>
<sequence>MATAATNPMTLAPSRVETTPPTPTQRPIAPRSGGSPPPMPSRPRAMR</sequence>
<comment type="caution">
    <text evidence="2">The sequence shown here is derived from an EMBL/GenBank/DDBJ whole genome shotgun (WGS) entry which is preliminary data.</text>
</comment>
<evidence type="ECO:0000313" key="2">
    <source>
        <dbReference type="EMBL" id="EGD58928.1"/>
    </source>
</evidence>
<reference evidence="2 3" key="1">
    <citation type="journal article" date="2012" name="J. Bacteriol.">
        <title>Draft Genome Sequence of Novosphingobium nitrogenifigens Y88T.</title>
        <authorList>
            <person name="Strabala T.J."/>
            <person name="Macdonald L."/>
            <person name="Liu V."/>
            <person name="Smit A.M."/>
        </authorList>
    </citation>
    <scope>NUCLEOTIDE SEQUENCE [LARGE SCALE GENOMIC DNA]</scope>
    <source>
        <strain evidence="2 3">DSM 19370</strain>
    </source>
</reference>
<keyword evidence="3" id="KW-1185">Reference proteome</keyword>
<dbReference type="AlphaFoldDB" id="F1Z952"/>
<dbReference type="EMBL" id="AEWJ01000038">
    <property type="protein sequence ID" value="EGD58928.1"/>
    <property type="molecule type" value="Genomic_DNA"/>
</dbReference>
<dbReference type="Proteomes" id="UP000004728">
    <property type="component" value="Unassembled WGS sequence"/>
</dbReference>
<name>F1Z952_9SPHN</name>
<gene>
    <name evidence="2" type="ORF">Y88_0990</name>
</gene>